<evidence type="ECO:0000313" key="2">
    <source>
        <dbReference type="Proteomes" id="UP000595332"/>
    </source>
</evidence>
<dbReference type="KEGG" id="njp:NEJAP_3264"/>
<sequence length="269" mass="31002">MLNILKMLPSPGTIKQVTFPASRMLPVWVYQPTTEKKKHQAIVAIHGISRNSLQQLEAYKALAEKHGLWLFAPEFSKENFPSYQLLAKNSSSPRADLALNNIITTFRSIKGLAELKVHLCGYSGGAQFVHRYAYLHPYNLASLTLLSAGWYTFPDLYKSYPQGLRNWPSWMNRPRLQHFLQIPMLVMVGKQDIKRDKSLRQSELLDQYQGIHRLERANTWSKAIHDTMKHSPSSSTINIVHLDNQSHDFQKNITETDMLSEISHFWLTN</sequence>
<accession>A0A7R6SXZ6</accession>
<keyword evidence="2" id="KW-1185">Reference proteome</keyword>
<proteinExistence type="predicted"/>
<dbReference type="Gene3D" id="3.40.50.1820">
    <property type="entry name" value="alpha/beta hydrolase"/>
    <property type="match status" value="1"/>
</dbReference>
<evidence type="ECO:0008006" key="3">
    <source>
        <dbReference type="Google" id="ProtNLM"/>
    </source>
</evidence>
<reference evidence="1 2" key="1">
    <citation type="journal article" date="2008" name="Int. J. Syst. Evol. Microbiol.">
        <title>Neptunomonas japonica sp. nov., an Osedax japonicus symbiont-like bacterium isolated from sediment adjacent to sperm whale carcasses off Kagoshima, Japan.</title>
        <authorList>
            <person name="Miyazaki M."/>
            <person name="Nogi Y."/>
            <person name="Fujiwara Y."/>
            <person name="Kawato M."/>
            <person name="Kubokawa K."/>
            <person name="Horikoshi K."/>
        </authorList>
    </citation>
    <scope>NUCLEOTIDE SEQUENCE [LARGE SCALE GENOMIC DNA]</scope>
    <source>
        <strain evidence="1 2">JAMM 1380</strain>
    </source>
</reference>
<dbReference type="AlphaFoldDB" id="A0A7R6SXZ6"/>
<organism evidence="1 2">
    <name type="scientific">Neptunomonas japonica JAMM 1380</name>
    <dbReference type="NCBI Taxonomy" id="1441457"/>
    <lineage>
        <taxon>Bacteria</taxon>
        <taxon>Pseudomonadati</taxon>
        <taxon>Pseudomonadota</taxon>
        <taxon>Gammaproteobacteria</taxon>
        <taxon>Oceanospirillales</taxon>
        <taxon>Oceanospirillaceae</taxon>
        <taxon>Neptunomonas</taxon>
    </lineage>
</organism>
<evidence type="ECO:0000313" key="1">
    <source>
        <dbReference type="EMBL" id="BBB31202.1"/>
    </source>
</evidence>
<gene>
    <name evidence="1" type="ORF">NEJAP_3264</name>
</gene>
<name>A0A7R6SXZ6_9GAMM</name>
<dbReference type="Proteomes" id="UP000595332">
    <property type="component" value="Chromosome"/>
</dbReference>
<dbReference type="RefSeq" id="WP_201348321.1">
    <property type="nucleotide sequence ID" value="NZ_AP014546.1"/>
</dbReference>
<dbReference type="InterPro" id="IPR029058">
    <property type="entry name" value="AB_hydrolase_fold"/>
</dbReference>
<dbReference type="SUPFAM" id="SSF53474">
    <property type="entry name" value="alpha/beta-Hydrolases"/>
    <property type="match status" value="1"/>
</dbReference>
<dbReference type="EMBL" id="AP014546">
    <property type="protein sequence ID" value="BBB31202.1"/>
    <property type="molecule type" value="Genomic_DNA"/>
</dbReference>
<protein>
    <recommendedName>
        <fullName evidence="3">Alpha/beta hydrolase</fullName>
    </recommendedName>
</protein>